<protein>
    <submittedName>
        <fullName evidence="8">Coenzyme A pyrophosphatase</fullName>
    </submittedName>
</protein>
<reference evidence="8" key="1">
    <citation type="journal article" date="2014" name="Int. J. Syst. Evol. Microbiol.">
        <title>Complete genome sequence of Corynebacterium casei LMG S-19264T (=DSM 44701T), isolated from a smear-ripened cheese.</title>
        <authorList>
            <consortium name="US DOE Joint Genome Institute (JGI-PGF)"/>
            <person name="Walter F."/>
            <person name="Albersmeier A."/>
            <person name="Kalinowski J."/>
            <person name="Ruckert C."/>
        </authorList>
    </citation>
    <scope>NUCLEOTIDE SEQUENCE</scope>
    <source>
        <strain evidence="8">CGMCC 1.12754</strain>
    </source>
</reference>
<comment type="cofactor">
    <cofactor evidence="1">
        <name>Mn(2+)</name>
        <dbReference type="ChEBI" id="CHEBI:29035"/>
    </cofactor>
</comment>
<gene>
    <name evidence="8" type="ORF">GCM10011398_22760</name>
</gene>
<comment type="cofactor">
    <cofactor evidence="2">
        <name>Mg(2+)</name>
        <dbReference type="ChEBI" id="CHEBI:18420"/>
    </cofactor>
</comment>
<evidence type="ECO:0000313" key="9">
    <source>
        <dbReference type="Proteomes" id="UP000622860"/>
    </source>
</evidence>
<feature type="domain" description="Nudix hydrolase" evidence="7">
    <location>
        <begin position="23"/>
        <end position="154"/>
    </location>
</feature>
<evidence type="ECO:0000256" key="6">
    <source>
        <dbReference type="ARBA" id="ARBA00023211"/>
    </source>
</evidence>
<name>A0A917M5Y6_9BACI</name>
<evidence type="ECO:0000256" key="2">
    <source>
        <dbReference type="ARBA" id="ARBA00001946"/>
    </source>
</evidence>
<evidence type="ECO:0000256" key="5">
    <source>
        <dbReference type="ARBA" id="ARBA00022842"/>
    </source>
</evidence>
<dbReference type="SUPFAM" id="SSF55811">
    <property type="entry name" value="Nudix"/>
    <property type="match status" value="1"/>
</dbReference>
<comment type="caution">
    <text evidence="8">The sequence shown here is derived from an EMBL/GenBank/DDBJ whole genome shotgun (WGS) entry which is preliminary data.</text>
</comment>
<evidence type="ECO:0000256" key="3">
    <source>
        <dbReference type="ARBA" id="ARBA00022723"/>
    </source>
</evidence>
<organism evidence="8 9">
    <name type="scientific">Virgibacillus oceani</name>
    <dbReference type="NCBI Taxonomy" id="1479511"/>
    <lineage>
        <taxon>Bacteria</taxon>
        <taxon>Bacillati</taxon>
        <taxon>Bacillota</taxon>
        <taxon>Bacilli</taxon>
        <taxon>Bacillales</taxon>
        <taxon>Bacillaceae</taxon>
        <taxon>Virgibacillus</taxon>
    </lineage>
</organism>
<evidence type="ECO:0000313" key="8">
    <source>
        <dbReference type="EMBL" id="GGG77149.1"/>
    </source>
</evidence>
<proteinExistence type="predicted"/>
<dbReference type="Proteomes" id="UP000622860">
    <property type="component" value="Unassembled WGS sequence"/>
</dbReference>
<evidence type="ECO:0000259" key="7">
    <source>
        <dbReference type="PROSITE" id="PS51462"/>
    </source>
</evidence>
<dbReference type="InterPro" id="IPR000086">
    <property type="entry name" value="NUDIX_hydrolase_dom"/>
</dbReference>
<dbReference type="PANTHER" id="PTHR12992:SF11">
    <property type="entry name" value="MITOCHONDRIAL COENZYME A DIPHOSPHATASE NUDT8"/>
    <property type="match status" value="1"/>
</dbReference>
<dbReference type="GO" id="GO:0010945">
    <property type="term" value="F:coenzyme A diphosphatase activity"/>
    <property type="evidence" value="ECO:0007669"/>
    <property type="project" value="InterPro"/>
</dbReference>
<dbReference type="EMBL" id="BMFR01000008">
    <property type="protein sequence ID" value="GGG77149.1"/>
    <property type="molecule type" value="Genomic_DNA"/>
</dbReference>
<evidence type="ECO:0000256" key="1">
    <source>
        <dbReference type="ARBA" id="ARBA00001936"/>
    </source>
</evidence>
<dbReference type="InterPro" id="IPR015797">
    <property type="entry name" value="NUDIX_hydrolase-like_dom_sf"/>
</dbReference>
<dbReference type="CDD" id="cd03426">
    <property type="entry name" value="NUDIX_CoAse_Nudt7"/>
    <property type="match status" value="1"/>
</dbReference>
<keyword evidence="3" id="KW-0479">Metal-binding</keyword>
<keyword evidence="9" id="KW-1185">Reference proteome</keyword>
<dbReference type="GO" id="GO:0046872">
    <property type="term" value="F:metal ion binding"/>
    <property type="evidence" value="ECO:0007669"/>
    <property type="project" value="UniProtKB-KW"/>
</dbReference>
<dbReference type="PROSITE" id="PS51462">
    <property type="entry name" value="NUDIX"/>
    <property type="match status" value="1"/>
</dbReference>
<keyword evidence="5" id="KW-0460">Magnesium</keyword>
<evidence type="ECO:0000256" key="4">
    <source>
        <dbReference type="ARBA" id="ARBA00022801"/>
    </source>
</evidence>
<dbReference type="PANTHER" id="PTHR12992">
    <property type="entry name" value="NUDIX HYDROLASE"/>
    <property type="match status" value="1"/>
</dbReference>
<dbReference type="RefSeq" id="WP_188455519.1">
    <property type="nucleotide sequence ID" value="NZ_BMFR01000008.1"/>
</dbReference>
<accession>A0A917M5Y6</accession>
<keyword evidence="4" id="KW-0378">Hydrolase</keyword>
<dbReference type="InterPro" id="IPR045121">
    <property type="entry name" value="CoAse"/>
</dbReference>
<dbReference type="AlphaFoldDB" id="A0A917M5Y6"/>
<reference evidence="8" key="2">
    <citation type="submission" date="2020-09" db="EMBL/GenBank/DDBJ databases">
        <authorList>
            <person name="Sun Q."/>
            <person name="Zhou Y."/>
        </authorList>
    </citation>
    <scope>NUCLEOTIDE SEQUENCE</scope>
    <source>
        <strain evidence="8">CGMCC 1.12754</strain>
    </source>
</reference>
<sequence length="204" mass="23378">MDTKFIRTKLGNHAPSILGSADFRKYAVLLPLIQKGDAIHVLFEIRSQNLRRQPGEICFPGGRMENKDTSFQDTALRETTEELGISLKQISDVYPLDYVVSPFGMIIHPFAGMITNPEIINPNPTEVAEVFTVPLSFFQNTSPKYHYVYLQMVPEENFPFELIAGGQNYNWRTGKIEELFYIYDDKVIWGLTAKILSHFIDVLR</sequence>
<dbReference type="Gene3D" id="3.90.79.10">
    <property type="entry name" value="Nucleoside Triphosphate Pyrophosphohydrolase"/>
    <property type="match status" value="1"/>
</dbReference>
<keyword evidence="6" id="KW-0464">Manganese</keyword>
<dbReference type="Pfam" id="PF00293">
    <property type="entry name" value="NUDIX"/>
    <property type="match status" value="1"/>
</dbReference>